<dbReference type="InterPro" id="IPR029039">
    <property type="entry name" value="Flavoprotein-like_sf"/>
</dbReference>
<dbReference type="EMBL" id="JSUH01000002">
    <property type="protein sequence ID" value="KHD98535.1"/>
    <property type="molecule type" value="Genomic_DNA"/>
</dbReference>
<dbReference type="RefSeq" id="WP_035923929.1">
    <property type="nucleotide sequence ID" value="NZ_JSUH01000002.1"/>
</dbReference>
<evidence type="ECO:0000313" key="2">
    <source>
        <dbReference type="EMBL" id="KHD98535.1"/>
    </source>
</evidence>
<dbReference type="PANTHER" id="PTHR38030">
    <property type="entry name" value="PROTOPORPHYRINOGEN IX DEHYDROGENASE [MENAQUINONE]"/>
    <property type="match status" value="1"/>
</dbReference>
<dbReference type="InterPro" id="IPR052200">
    <property type="entry name" value="Protoporphyrinogen_IX_DH"/>
</dbReference>
<dbReference type="InterPro" id="IPR026816">
    <property type="entry name" value="Flavodoxin_dom"/>
</dbReference>
<keyword evidence="3" id="KW-1185">Reference proteome</keyword>
<dbReference type="SUPFAM" id="SSF52218">
    <property type="entry name" value="Flavoproteins"/>
    <property type="match status" value="1"/>
</dbReference>
<dbReference type="GO" id="GO:0006783">
    <property type="term" value="P:heme biosynthetic process"/>
    <property type="evidence" value="ECO:0007669"/>
    <property type="project" value="TreeGrafter"/>
</dbReference>
<evidence type="ECO:0000259" key="1">
    <source>
        <dbReference type="PROSITE" id="PS50902"/>
    </source>
</evidence>
<dbReference type="AlphaFoldDB" id="A0A0A6VUF4"/>
<sequence length="174" mass="18941">MRILVAHASAHGSTAEIARRIADVLRDEGSSVDVGPMEQQDGLGDYDAVVLGSAIHDQDWLPVATAFVHRHQAVLRTRSVWLFSVGMSAALPRILRGPARRAQNRRLAASLREVVHPRGHLLLSGVAQAEKLPGWAGLLLRGTGGRFGDHRDWPRIEAWARDIAGTLRTTTRGG</sequence>
<protein>
    <submittedName>
        <fullName evidence="2">Flavodoxin</fullName>
    </submittedName>
</protein>
<proteinExistence type="predicted"/>
<dbReference type="InterPro" id="IPR008254">
    <property type="entry name" value="Flavodoxin/NO_synth"/>
</dbReference>
<accession>A0A0A6VUF4</accession>
<dbReference type="PANTHER" id="PTHR38030:SF2">
    <property type="entry name" value="PROTOPORPHYRINOGEN IX DEHYDROGENASE [QUINONE]"/>
    <property type="match status" value="1"/>
</dbReference>
<name>A0A0A6VUF4_KOCRO</name>
<gene>
    <name evidence="2" type="ORF">GY22_02210</name>
</gene>
<organism evidence="2 3">
    <name type="scientific">Kocuria rosea subsp. polaris</name>
    <dbReference type="NCBI Taxonomy" id="136273"/>
    <lineage>
        <taxon>Bacteria</taxon>
        <taxon>Bacillati</taxon>
        <taxon>Actinomycetota</taxon>
        <taxon>Actinomycetes</taxon>
        <taxon>Micrococcales</taxon>
        <taxon>Micrococcaceae</taxon>
        <taxon>Kocuria</taxon>
    </lineage>
</organism>
<dbReference type="PROSITE" id="PS50902">
    <property type="entry name" value="FLAVODOXIN_LIKE"/>
    <property type="match status" value="1"/>
</dbReference>
<evidence type="ECO:0000313" key="3">
    <source>
        <dbReference type="Proteomes" id="UP000030466"/>
    </source>
</evidence>
<dbReference type="GO" id="GO:0010181">
    <property type="term" value="F:FMN binding"/>
    <property type="evidence" value="ECO:0007669"/>
    <property type="project" value="InterPro"/>
</dbReference>
<dbReference type="OrthoDB" id="129384at2"/>
<dbReference type="Gene3D" id="3.40.50.360">
    <property type="match status" value="1"/>
</dbReference>
<dbReference type="Proteomes" id="UP000030466">
    <property type="component" value="Unassembled WGS sequence"/>
</dbReference>
<dbReference type="GO" id="GO:0070819">
    <property type="term" value="F:menaquinone-dependent protoporphyrinogen oxidase activity"/>
    <property type="evidence" value="ECO:0007669"/>
    <property type="project" value="TreeGrafter"/>
</dbReference>
<feature type="domain" description="Flavodoxin-like" evidence="1">
    <location>
        <begin position="3"/>
        <end position="164"/>
    </location>
</feature>
<reference evidence="2 3" key="1">
    <citation type="journal article" date="2003" name="Int. J. Syst. Evol. Microbiol.">
        <title>Kocuria polaris sp. nov., an orange-pigmented psychrophilic bacterium isolated from an Antarctic cyanobacterial mat sample.</title>
        <authorList>
            <person name="Reddy G.S."/>
            <person name="Prakash J.S."/>
            <person name="Prabahar V."/>
            <person name="Matsumoto G.I."/>
            <person name="Stackebrandt E."/>
            <person name="Shivaji S."/>
        </authorList>
    </citation>
    <scope>NUCLEOTIDE SEQUENCE [LARGE SCALE GENOMIC DNA]</scope>
    <source>
        <strain evidence="2 3">CMS 76or</strain>
    </source>
</reference>
<dbReference type="Pfam" id="PF12724">
    <property type="entry name" value="Flavodoxin_5"/>
    <property type="match status" value="1"/>
</dbReference>
<comment type="caution">
    <text evidence="2">The sequence shown here is derived from an EMBL/GenBank/DDBJ whole genome shotgun (WGS) entry which is preliminary data.</text>
</comment>